<comment type="catalytic activity">
    <reaction evidence="10 11">
        <text>shikimate + ATP = 3-phosphoshikimate + ADP + H(+)</text>
        <dbReference type="Rhea" id="RHEA:13121"/>
        <dbReference type="ChEBI" id="CHEBI:15378"/>
        <dbReference type="ChEBI" id="CHEBI:30616"/>
        <dbReference type="ChEBI" id="CHEBI:36208"/>
        <dbReference type="ChEBI" id="CHEBI:145989"/>
        <dbReference type="ChEBI" id="CHEBI:456216"/>
        <dbReference type="EC" id="2.7.1.71"/>
    </reaction>
</comment>
<evidence type="ECO:0000256" key="5">
    <source>
        <dbReference type="ARBA" id="ARBA00022679"/>
    </source>
</evidence>
<feature type="compositionally biased region" description="Pro residues" evidence="12">
    <location>
        <begin position="210"/>
        <end position="219"/>
    </location>
</feature>
<feature type="compositionally biased region" description="Basic residues" evidence="12">
    <location>
        <begin position="176"/>
        <end position="185"/>
    </location>
</feature>
<dbReference type="PRINTS" id="PR01100">
    <property type="entry name" value="SHIKIMTKNASE"/>
</dbReference>
<reference evidence="13" key="1">
    <citation type="journal article" date="2019" name="Emerg. Microbes Infect.">
        <title>Comprehensive subspecies identification of 175 nontuberculous mycobacteria species based on 7547 genomic profiles.</title>
        <authorList>
            <person name="Matsumoto Y."/>
            <person name="Kinjo T."/>
            <person name="Motooka D."/>
            <person name="Nabeya D."/>
            <person name="Jung N."/>
            <person name="Uechi K."/>
            <person name="Horii T."/>
            <person name="Iida T."/>
            <person name="Fujita J."/>
            <person name="Nakamura S."/>
        </authorList>
    </citation>
    <scope>NUCLEOTIDE SEQUENCE [LARGE SCALE GENOMIC DNA]</scope>
    <source>
        <strain evidence="13">JCM 13671</strain>
    </source>
</reference>
<dbReference type="GO" id="GO:0009073">
    <property type="term" value="P:aromatic amino acid family biosynthetic process"/>
    <property type="evidence" value="ECO:0007669"/>
    <property type="project" value="UniProtKB-KW"/>
</dbReference>
<feature type="binding site" evidence="11">
    <location>
        <position position="80"/>
    </location>
    <ligand>
        <name>substrate</name>
    </ligand>
</feature>
<dbReference type="InterPro" id="IPR000623">
    <property type="entry name" value="Shikimate_kinase/TSH1"/>
</dbReference>
<comment type="cofactor">
    <cofactor evidence="11">
        <name>Mg(2+)</name>
        <dbReference type="ChEBI" id="CHEBI:18420"/>
    </cofactor>
    <text evidence="11">Binds 1 Mg(2+) ion per subunit.</text>
</comment>
<keyword evidence="8 11" id="KW-0067">ATP-binding</keyword>
<dbReference type="EMBL" id="AP022612">
    <property type="protein sequence ID" value="BBZ34000.1"/>
    <property type="molecule type" value="Genomic_DNA"/>
</dbReference>
<feature type="binding site" evidence="11">
    <location>
        <position position="117"/>
    </location>
    <ligand>
        <name>ATP</name>
        <dbReference type="ChEBI" id="CHEBI:30616"/>
    </ligand>
</feature>
<gene>
    <name evidence="13" type="primary">aroK_2</name>
    <name evidence="11" type="synonym">aroK</name>
    <name evidence="13" type="ORF">MCNF_26050</name>
</gene>
<feature type="binding site" evidence="11">
    <location>
        <begin position="12"/>
        <end position="17"/>
    </location>
    <ligand>
        <name>ATP</name>
        <dbReference type="ChEBI" id="CHEBI:30616"/>
    </ligand>
</feature>
<dbReference type="CDD" id="cd00464">
    <property type="entry name" value="SK"/>
    <property type="match status" value="1"/>
</dbReference>
<keyword evidence="11" id="KW-0963">Cytoplasm</keyword>
<evidence type="ECO:0000313" key="14">
    <source>
        <dbReference type="Proteomes" id="UP000466931"/>
    </source>
</evidence>
<evidence type="ECO:0000256" key="9">
    <source>
        <dbReference type="ARBA" id="ARBA00023141"/>
    </source>
</evidence>
<keyword evidence="14" id="KW-1185">Reference proteome</keyword>
<organism evidence="13 14">
    <name type="scientific">Mycolicibacterium confluentis</name>
    <dbReference type="NCBI Taxonomy" id="28047"/>
    <lineage>
        <taxon>Bacteria</taxon>
        <taxon>Bacillati</taxon>
        <taxon>Actinomycetota</taxon>
        <taxon>Actinomycetes</taxon>
        <taxon>Mycobacteriales</taxon>
        <taxon>Mycobacteriaceae</taxon>
        <taxon>Mycolicibacterium</taxon>
    </lineage>
</organism>
<comment type="function">
    <text evidence="11">Catalyzes the specific phosphorylation of the 3-hydroxyl group of shikimic acid using ATP as a cosubstrate.</text>
</comment>
<comment type="subcellular location">
    <subcellularLocation>
        <location evidence="11">Cytoplasm</location>
    </subcellularLocation>
</comment>
<feature type="binding site" evidence="11">
    <location>
        <position position="153"/>
    </location>
    <ligand>
        <name>ATP</name>
        <dbReference type="ChEBI" id="CHEBI:30616"/>
    </ligand>
</feature>
<dbReference type="UniPathway" id="UPA00053">
    <property type="reaction ID" value="UER00088"/>
</dbReference>
<reference evidence="13" key="2">
    <citation type="submission" date="2020-02" db="EMBL/GenBank/DDBJ databases">
        <authorList>
            <person name="Matsumoto Y."/>
            <person name="Motooka D."/>
            <person name="Nakamura S."/>
        </authorList>
    </citation>
    <scope>NUCLEOTIDE SEQUENCE</scope>
    <source>
        <strain evidence="13">JCM 13671</strain>
    </source>
</reference>
<keyword evidence="9 11" id="KW-0057">Aromatic amino acid biosynthesis</keyword>
<feature type="binding site" evidence="11">
    <location>
        <position position="16"/>
    </location>
    <ligand>
        <name>Mg(2+)</name>
        <dbReference type="ChEBI" id="CHEBI:18420"/>
    </ligand>
</feature>
<dbReference type="Gene3D" id="3.40.50.300">
    <property type="entry name" value="P-loop containing nucleotide triphosphate hydrolases"/>
    <property type="match status" value="1"/>
</dbReference>
<dbReference type="InterPro" id="IPR023000">
    <property type="entry name" value="Shikimate_kinase_CS"/>
</dbReference>
<evidence type="ECO:0000256" key="4">
    <source>
        <dbReference type="ARBA" id="ARBA00022605"/>
    </source>
</evidence>
<dbReference type="InterPro" id="IPR027417">
    <property type="entry name" value="P-loop_NTPase"/>
</dbReference>
<evidence type="ECO:0000256" key="11">
    <source>
        <dbReference type="HAMAP-Rule" id="MF_00109"/>
    </source>
</evidence>
<dbReference type="SUPFAM" id="SSF52540">
    <property type="entry name" value="P-loop containing nucleoside triphosphate hydrolases"/>
    <property type="match status" value="1"/>
</dbReference>
<dbReference type="GO" id="GO:0008652">
    <property type="term" value="P:amino acid biosynthetic process"/>
    <property type="evidence" value="ECO:0007669"/>
    <property type="project" value="UniProtKB-KW"/>
</dbReference>
<proteinExistence type="inferred from homology"/>
<evidence type="ECO:0000256" key="2">
    <source>
        <dbReference type="ARBA" id="ARBA00006997"/>
    </source>
</evidence>
<evidence type="ECO:0000256" key="8">
    <source>
        <dbReference type="ARBA" id="ARBA00022840"/>
    </source>
</evidence>
<accession>A0A7I7XXE6</accession>
<dbReference type="GO" id="GO:0009423">
    <property type="term" value="P:chorismate biosynthetic process"/>
    <property type="evidence" value="ECO:0007669"/>
    <property type="project" value="UniProtKB-UniRule"/>
</dbReference>
<dbReference type="HAMAP" id="MF_00109">
    <property type="entry name" value="Shikimate_kinase"/>
    <property type="match status" value="1"/>
</dbReference>
<evidence type="ECO:0000256" key="7">
    <source>
        <dbReference type="ARBA" id="ARBA00022777"/>
    </source>
</evidence>
<evidence type="ECO:0000256" key="6">
    <source>
        <dbReference type="ARBA" id="ARBA00022741"/>
    </source>
</evidence>
<keyword evidence="11" id="KW-0460">Magnesium</keyword>
<dbReference type="RefSeq" id="WP_085157514.1">
    <property type="nucleotide sequence ID" value="NZ_AP022612.1"/>
</dbReference>
<evidence type="ECO:0000256" key="12">
    <source>
        <dbReference type="SAM" id="MobiDB-lite"/>
    </source>
</evidence>
<dbReference type="GO" id="GO:0000287">
    <property type="term" value="F:magnesium ion binding"/>
    <property type="evidence" value="ECO:0007669"/>
    <property type="project" value="UniProtKB-UniRule"/>
</dbReference>
<dbReference type="PROSITE" id="PS01128">
    <property type="entry name" value="SHIKIMATE_KINASE"/>
    <property type="match status" value="1"/>
</dbReference>
<dbReference type="AlphaFoldDB" id="A0A7I7XXE6"/>
<feature type="region of interest" description="Disordered" evidence="12">
    <location>
        <begin position="164"/>
        <end position="237"/>
    </location>
</feature>
<keyword evidence="4 11" id="KW-0028">Amino-acid biosynthesis</keyword>
<dbReference type="Pfam" id="PF01202">
    <property type="entry name" value="SKI"/>
    <property type="match status" value="1"/>
</dbReference>
<dbReference type="InterPro" id="IPR031322">
    <property type="entry name" value="Shikimate/glucono_kinase"/>
</dbReference>
<protein>
    <recommendedName>
        <fullName evidence="3 11">Shikimate kinase</fullName>
        <shortName evidence="11">SK</shortName>
        <ecNumber evidence="3 11">2.7.1.71</ecNumber>
    </recommendedName>
</protein>
<feature type="binding site" evidence="11">
    <location>
        <position position="136"/>
    </location>
    <ligand>
        <name>substrate</name>
    </ligand>
</feature>
<evidence type="ECO:0000313" key="13">
    <source>
        <dbReference type="EMBL" id="BBZ34000.1"/>
    </source>
</evidence>
<feature type="binding site" evidence="11">
    <location>
        <position position="34"/>
    </location>
    <ligand>
        <name>substrate</name>
    </ligand>
</feature>
<keyword evidence="6 11" id="KW-0547">Nucleotide-binding</keyword>
<feature type="compositionally biased region" description="Basic and acidic residues" evidence="12">
    <location>
        <begin position="164"/>
        <end position="175"/>
    </location>
</feature>
<feature type="binding site" evidence="11">
    <location>
        <position position="58"/>
    </location>
    <ligand>
        <name>substrate</name>
    </ligand>
</feature>
<evidence type="ECO:0000256" key="3">
    <source>
        <dbReference type="ARBA" id="ARBA00012154"/>
    </source>
</evidence>
<sequence length="237" mass="25240">MAPKAVLVGMPGSGKSTIGRRLAKAMGLPLLDTDVKIVETTGKEIPEIFAEGGEAEFRRIEEEVVRAALAEHDGIVSLGGGAVTTPGVRDALVGHTVVYLEISAAEGVRRTTQGAVRPLLEGGDPAEKYRKLMADRVPLYRRVATIRINTNRRNPGAVVRHLAARLEEPDTDRSARSNRRRRRPPWRLSNGGSAKPGNGSGDATTSPKAPETPSPPTGPVTPATPAALAARRTEVRE</sequence>
<comment type="subunit">
    <text evidence="11">Monomer.</text>
</comment>
<dbReference type="GO" id="GO:0005829">
    <property type="term" value="C:cytosol"/>
    <property type="evidence" value="ECO:0007669"/>
    <property type="project" value="TreeGrafter"/>
</dbReference>
<comment type="similarity">
    <text evidence="2 11">Belongs to the shikimate kinase family.</text>
</comment>
<dbReference type="GO" id="GO:0005524">
    <property type="term" value="F:ATP binding"/>
    <property type="evidence" value="ECO:0007669"/>
    <property type="project" value="UniProtKB-UniRule"/>
</dbReference>
<dbReference type="OrthoDB" id="9800332at2"/>
<keyword evidence="5 11" id="KW-0808">Transferase</keyword>
<evidence type="ECO:0000256" key="10">
    <source>
        <dbReference type="ARBA" id="ARBA00048567"/>
    </source>
</evidence>
<dbReference type="EC" id="2.7.1.71" evidence="3 11"/>
<dbReference type="GO" id="GO:0004765">
    <property type="term" value="F:shikimate kinase activity"/>
    <property type="evidence" value="ECO:0007669"/>
    <property type="project" value="UniProtKB-UniRule"/>
</dbReference>
<keyword evidence="7 11" id="KW-0418">Kinase</keyword>
<keyword evidence="11" id="KW-0479">Metal-binding</keyword>
<dbReference type="PANTHER" id="PTHR21087">
    <property type="entry name" value="SHIKIMATE KINASE"/>
    <property type="match status" value="1"/>
</dbReference>
<feature type="compositionally biased region" description="Low complexity" evidence="12">
    <location>
        <begin position="220"/>
        <end position="230"/>
    </location>
</feature>
<dbReference type="PANTHER" id="PTHR21087:SF16">
    <property type="entry name" value="SHIKIMATE KINASE 1, CHLOROPLASTIC"/>
    <property type="match status" value="1"/>
</dbReference>
<dbReference type="Proteomes" id="UP000466931">
    <property type="component" value="Chromosome"/>
</dbReference>
<evidence type="ECO:0000256" key="1">
    <source>
        <dbReference type="ARBA" id="ARBA00004842"/>
    </source>
</evidence>
<name>A0A7I7XXE6_9MYCO</name>
<comment type="pathway">
    <text evidence="1 11">Metabolic intermediate biosynthesis; chorismate biosynthesis; chorismate from D-erythrose 4-phosphate and phosphoenolpyruvate: step 5/7.</text>
</comment>